<dbReference type="ZFIN" id="ZDB-GENE-030131-6115">
    <property type="gene designation" value="bmp15"/>
</dbReference>
<dbReference type="Proteomes" id="UP000000437">
    <property type="component" value="Chromosome 7"/>
</dbReference>
<dbReference type="CTD" id="9210"/>
<reference evidence="14" key="7">
    <citation type="journal article" date="2020" name="Arch. Toxicol.">
        <title>Shedding new light on early sex determination in zebrafish.</title>
        <authorList>
            <person name="King A.C."/>
            <person name="Gut M."/>
            <person name="Zenker A.K."/>
        </authorList>
    </citation>
    <scope>NUCLEOTIDE SEQUENCE</scope>
</reference>
<keyword evidence="13" id="KW-1185">Reference proteome</keyword>
<evidence type="ECO:0000313" key="14">
    <source>
        <dbReference type="RefSeq" id="NP_001018320.1"/>
    </source>
</evidence>
<keyword evidence="6" id="KW-1015">Disulfide bond</keyword>
<dbReference type="FunFam" id="2.10.90.10:FF:000012">
    <property type="entry name" value="Growth/differentiation factor 9 (Predicted)"/>
    <property type="match status" value="1"/>
</dbReference>
<dbReference type="InterPro" id="IPR015615">
    <property type="entry name" value="TGF-beta-rel"/>
</dbReference>
<dbReference type="PROSITE" id="PS51362">
    <property type="entry name" value="TGF_BETA_2"/>
    <property type="match status" value="1"/>
</dbReference>
<feature type="chain" id="PRO_5035034263" evidence="10 14">
    <location>
        <begin position="30"/>
        <end position="384"/>
    </location>
</feature>
<dbReference type="InterPro" id="IPR001839">
    <property type="entry name" value="TGF-b_C"/>
</dbReference>
<dbReference type="OrthoDB" id="6427922at2759"/>
<evidence type="ECO:0000313" key="15">
    <source>
        <dbReference type="ZFIN" id="ZDB-GENE-030131-6115"/>
    </source>
</evidence>
<keyword evidence="4 10" id="KW-0732">Signal</keyword>
<protein>
    <submittedName>
        <fullName evidence="14">Bone morphogenetic protein 15 precursor</fullName>
    </submittedName>
    <submittedName>
        <fullName evidence="12">Bone morphogenetic protein-15</fullName>
    </submittedName>
</protein>
<comment type="subcellular location">
    <subcellularLocation>
        <location evidence="1">Secreted</location>
    </subcellularLocation>
</comment>
<gene>
    <name evidence="14 15" type="primary">bmp15</name>
    <name evidence="14" type="synonym">fi35a05</name>
    <name evidence="14" type="synonym">wu:fi35a05</name>
</gene>
<feature type="domain" description="TGF-beta family profile" evidence="11">
    <location>
        <begin position="254"/>
        <end position="384"/>
    </location>
</feature>
<dbReference type="InterPro" id="IPR029034">
    <property type="entry name" value="Cystine-knot_cytokine"/>
</dbReference>
<comment type="similarity">
    <text evidence="2 8">Belongs to the TGF-beta family.</text>
</comment>
<reference evidence="14" key="11">
    <citation type="journal article" date="2023" name="PLoS Genet.">
        <title>Rescue of bmp15 deficiency in zebrafish by mutation of inha reveals mechanisms of BMP15 regulation of folliculogenesis.</title>
        <authorList>
            <person name="Zhai Y."/>
            <person name="Zhang X."/>
            <person name="Zhao C."/>
            <person name="Geng R."/>
            <person name="Wu K."/>
            <person name="Yuan M."/>
            <person name="Ai N."/>
            <person name="Ge W."/>
        </authorList>
    </citation>
    <scope>NUCLEOTIDE SEQUENCE</scope>
</reference>
<organism evidence="12">
    <name type="scientific">Danio rerio</name>
    <name type="common">Zebrafish</name>
    <name type="synonym">Brachydanio rerio</name>
    <dbReference type="NCBI Taxonomy" id="7955"/>
    <lineage>
        <taxon>Eukaryota</taxon>
        <taxon>Metazoa</taxon>
        <taxon>Chordata</taxon>
        <taxon>Craniata</taxon>
        <taxon>Vertebrata</taxon>
        <taxon>Euteleostomi</taxon>
        <taxon>Actinopterygii</taxon>
        <taxon>Neopterygii</taxon>
        <taxon>Teleostei</taxon>
        <taxon>Ostariophysi</taxon>
        <taxon>Cypriniformes</taxon>
        <taxon>Danionidae</taxon>
        <taxon>Danioninae</taxon>
        <taxon>Danio</taxon>
    </lineage>
</organism>
<evidence type="ECO:0000256" key="7">
    <source>
        <dbReference type="ARBA" id="ARBA00023180"/>
    </source>
</evidence>
<dbReference type="GeneID" id="334183"/>
<evidence type="ECO:0000256" key="4">
    <source>
        <dbReference type="ARBA" id="ARBA00022729"/>
    </source>
</evidence>
<feature type="region of interest" description="Disordered" evidence="9">
    <location>
        <begin position="41"/>
        <end position="65"/>
    </location>
</feature>
<dbReference type="InterPro" id="IPR017948">
    <property type="entry name" value="TGFb_CS"/>
</dbReference>
<evidence type="ECO:0000256" key="9">
    <source>
        <dbReference type="SAM" id="MobiDB-lite"/>
    </source>
</evidence>
<reference evidence="14" key="10">
    <citation type="journal article" date="2022" name="Endocrinology">
        <title>Cyp11a2 Is Essential for Oocyte Development and Spermatogonial Stem Cell Differentiation in Zebrafish.</title>
        <authorList>
            <person name="Wang Y."/>
            <person name="Ye D."/>
            <person name="Zhang F."/>
            <person name="Zhang R."/>
            <person name="Zhu J."/>
            <person name="Wang H."/>
            <person name="He M."/>
            <person name="Sun Y."/>
        </authorList>
    </citation>
    <scope>NUCLEOTIDE SEQUENCE</scope>
</reference>
<dbReference type="SUPFAM" id="SSF57501">
    <property type="entry name" value="Cystine-knot cytokines"/>
    <property type="match status" value="1"/>
</dbReference>
<evidence type="ECO:0000256" key="2">
    <source>
        <dbReference type="ARBA" id="ARBA00006656"/>
    </source>
</evidence>
<dbReference type="PROSITE" id="PS00250">
    <property type="entry name" value="TGF_BETA_1"/>
    <property type="match status" value="1"/>
</dbReference>
<reference evidence="14" key="3">
    <citation type="journal article" date="2007" name="Biol. Reprod.">
        <title>Growth differentiation factor 9 and its spatiotemporal expression and regulation in the zebrafish ovary.</title>
        <authorList>
            <person name="Liu L."/>
            <person name="Ge W."/>
        </authorList>
    </citation>
    <scope>NUCLEOTIDE SEQUENCE</scope>
</reference>
<evidence type="ECO:0000313" key="13">
    <source>
        <dbReference type="Proteomes" id="UP000000437"/>
    </source>
</evidence>
<evidence type="ECO:0000256" key="6">
    <source>
        <dbReference type="ARBA" id="ARBA00023157"/>
    </source>
</evidence>
<evidence type="ECO:0000313" key="12">
    <source>
        <dbReference type="EMBL" id="AAX55680.1"/>
    </source>
</evidence>
<feature type="region of interest" description="Disordered" evidence="9">
    <location>
        <begin position="245"/>
        <end position="265"/>
    </location>
</feature>
<reference evidence="14" key="8">
    <citation type="journal article" date="2020" name="Chemosphere">
        <title>Fluoride impairs ovary development by affecting oogenesis and inducing oxidative stress and apoptosis in female zebrafish (Danio rerio).</title>
        <authorList>
            <person name="Li M."/>
            <person name="Cao J."/>
            <person name="Zhao Y."/>
            <person name="Wu P."/>
            <person name="Li X."/>
            <person name="Khodaei F."/>
            <person name="Han Y."/>
            <person name="Wang J."/>
        </authorList>
    </citation>
    <scope>NUCLEOTIDE SEQUENCE</scope>
</reference>
<reference evidence="14" key="9">
    <citation type="journal article" date="2020" name="Development">
        <title>Loss of &lt;i&gt;dmrt1&lt;/i&gt; restores zebrafish female fates in the absence of &lt;i&gt;cyp19a1a&lt;/i&gt; but not &lt;i&gt;rbpms2a/b&lt;/i&gt;.</title>
        <authorList>
            <person name="Romano S."/>
            <person name="Kaufman O.H."/>
            <person name="Marlow F.L."/>
        </authorList>
    </citation>
    <scope>NUCLEOTIDE SEQUENCE</scope>
</reference>
<keyword evidence="7" id="KW-0325">Glycoprotein</keyword>
<dbReference type="GO" id="GO:0060283">
    <property type="term" value="P:negative regulation of oocyte development"/>
    <property type="evidence" value="ECO:0000315"/>
    <property type="project" value="ZFIN"/>
</dbReference>
<dbReference type="GO" id="GO:0001556">
    <property type="term" value="P:oocyte maturation"/>
    <property type="evidence" value="ECO:0000314"/>
    <property type="project" value="ZFIN"/>
</dbReference>
<evidence type="ECO:0000256" key="10">
    <source>
        <dbReference type="SAM" id="SignalP"/>
    </source>
</evidence>
<sequence>MKATSGPNGLRLCVLSCLFVLHIFTRVAGNMASPSHFGVASTEVHRNRHPKRRNPHFRPPVESRTDDDGMRLMLSLYRIAADADGRPKQHKIFGSNTIRLLQASTTEKHFPPTSSDLQYTYTVKYELNDLLLDKLVKASFMYLRSPMSSRLPYICEASVTSLQNPLEGDRITMGPRSRWTETDVTDHVSESKDGHVSFFARYWCTKPEHKRSVAHRKRFPPQHHLRAPLLLLFLEENKHPVEWGKSFPPLSRPRTRRSKKSGSIVSDIPNFKQGLNRVTKNNCKLYSSSVDFKDLGWDHWVIAPHKYNPGYCMGDCPRILHYGYNSPNHAIMQTFISELGVADIPLPSCVPYKYKRMSMLVMGSNGQIDYKEYEDMIADSCTCR</sequence>
<feature type="signal peptide" evidence="10">
    <location>
        <begin position="1"/>
        <end position="29"/>
    </location>
</feature>
<evidence type="ECO:0000256" key="5">
    <source>
        <dbReference type="ARBA" id="ARBA00023030"/>
    </source>
</evidence>
<evidence type="ECO:0000256" key="8">
    <source>
        <dbReference type="RuleBase" id="RU000354"/>
    </source>
</evidence>
<proteinExistence type="evidence at transcript level"/>
<dbReference type="KEGG" id="dre:334183"/>
<dbReference type="GO" id="GO:0046660">
    <property type="term" value="P:female sex differentiation"/>
    <property type="evidence" value="ECO:0000315"/>
    <property type="project" value="ZFIN"/>
</dbReference>
<feature type="compositionally biased region" description="Basic residues" evidence="9">
    <location>
        <begin position="46"/>
        <end position="56"/>
    </location>
</feature>
<dbReference type="GO" id="GO:0005125">
    <property type="term" value="F:cytokine activity"/>
    <property type="evidence" value="ECO:0000318"/>
    <property type="project" value="GO_Central"/>
</dbReference>
<dbReference type="Gene3D" id="2.10.90.10">
    <property type="entry name" value="Cystine-knot cytokines"/>
    <property type="match status" value="1"/>
</dbReference>
<dbReference type="GO" id="GO:0008083">
    <property type="term" value="F:growth factor activity"/>
    <property type="evidence" value="ECO:0007669"/>
    <property type="project" value="UniProtKB-KW"/>
</dbReference>
<dbReference type="AGR" id="ZFIN:ZDB-GENE-030131-6115"/>
<dbReference type="Pfam" id="PF00019">
    <property type="entry name" value="TGF_beta"/>
    <property type="match status" value="1"/>
</dbReference>
<evidence type="ECO:0000256" key="3">
    <source>
        <dbReference type="ARBA" id="ARBA00022525"/>
    </source>
</evidence>
<dbReference type="RefSeq" id="NP_001018320.1">
    <property type="nucleotide sequence ID" value="NM_001020484.1"/>
</dbReference>
<reference evidence="12 14" key="2">
    <citation type="journal article" date="2006" name="Endocrinology">
        <title>Bone morphogenetic protein-15 in the zebrafish ovary: complementary deoxyribonucleic acid cloning, genomic organization, tissue distribution, and role in oocyte maturation.</title>
        <authorList>
            <person name="Clelland E."/>
            <person name="Kohli G."/>
            <person name="Campbell R.K."/>
            <person name="Sharma S."/>
            <person name="Shimasaki S."/>
            <person name="Peng C."/>
        </authorList>
    </citation>
    <scope>NUCLEOTIDE SEQUENCE</scope>
</reference>
<keyword evidence="3" id="KW-0964">Secreted</keyword>
<reference evidence="14" key="1">
    <citation type="journal article" date="2005" name="Genome Res.">
        <title>The zebrafish gene map defines ancestral vertebrate chromosomes.</title>
        <authorList>
            <person name="Woods I.G."/>
            <person name="Wilson C."/>
            <person name="Friedlander B."/>
            <person name="Chang P."/>
            <person name="Reyes D.K."/>
            <person name="Nix R."/>
            <person name="Kelly P.D."/>
            <person name="Chu F."/>
            <person name="Postlethwait J.H."/>
            <person name="Talbot W.S."/>
        </authorList>
    </citation>
    <scope>NUCLEOTIDE SEQUENCE</scope>
</reference>
<reference evidence="13" key="6">
    <citation type="journal article" date="2013" name="Nature">
        <title>The zebrafish reference genome sequence and its relationship to the human genome.</title>
        <authorList>
            <consortium name="Genome Reference Consortium Zebrafish"/>
            <person name="Howe K."/>
            <person name="Clark M.D."/>
            <person name="Torroja C.F."/>
            <person name="Torrance J."/>
            <person name="Berthelot C."/>
            <person name="Muffato M."/>
            <person name="Collins J.E."/>
            <person name="Humphray S."/>
            <person name="McLaren K."/>
            <person name="Matthews L."/>
            <person name="McLaren S."/>
            <person name="Sealy I."/>
            <person name="Caccamo M."/>
            <person name="Churcher C."/>
            <person name="Scott C."/>
            <person name="Barrett J.C."/>
            <person name="Koch R."/>
            <person name="Rauch G.J."/>
            <person name="White S."/>
            <person name="Chow W."/>
            <person name="Kilian B."/>
            <person name="Quintais L.T."/>
            <person name="Guerra-Assuncao J.A."/>
            <person name="Zhou Y."/>
            <person name="Gu Y."/>
            <person name="Yen J."/>
            <person name="Vogel J.H."/>
            <person name="Eyre T."/>
            <person name="Redmond S."/>
            <person name="Banerjee R."/>
            <person name="Chi J."/>
            <person name="Fu B."/>
            <person name="Langley E."/>
            <person name="Maguire S.F."/>
            <person name="Laird G.K."/>
            <person name="Lloyd D."/>
            <person name="Kenyon E."/>
            <person name="Donaldson S."/>
            <person name="Sehra H."/>
            <person name="Almeida-King J."/>
            <person name="Loveland J."/>
            <person name="Trevanion S."/>
            <person name="Jones M."/>
            <person name="Quail M."/>
            <person name="Willey D."/>
            <person name="Hunt A."/>
            <person name="Burton J."/>
            <person name="Sims S."/>
            <person name="McLay K."/>
            <person name="Plumb B."/>
            <person name="Davis J."/>
            <person name="Clee C."/>
            <person name="Oliver K."/>
            <person name="Clark R."/>
            <person name="Riddle C."/>
            <person name="Elliot D."/>
            <person name="Eliott D."/>
            <person name="Threadgold G."/>
            <person name="Harden G."/>
            <person name="Ware D."/>
            <person name="Begum S."/>
            <person name="Mortimore B."/>
            <person name="Mortimer B."/>
            <person name="Kerry G."/>
            <person name="Heath P."/>
            <person name="Phillimore B."/>
            <person name="Tracey A."/>
            <person name="Corby N."/>
            <person name="Dunn M."/>
            <person name="Johnson C."/>
            <person name="Wood J."/>
            <person name="Clark S."/>
            <person name="Pelan S."/>
            <person name="Griffiths G."/>
            <person name="Smith M."/>
            <person name="Glithero R."/>
            <person name="Howden P."/>
            <person name="Barker N."/>
            <person name="Lloyd C."/>
            <person name="Stevens C."/>
            <person name="Harley J."/>
            <person name="Holt K."/>
            <person name="Panagiotidis G."/>
            <person name="Lovell J."/>
            <person name="Beasley H."/>
            <person name="Henderson C."/>
            <person name="Gordon D."/>
            <person name="Auger K."/>
            <person name="Wright D."/>
            <person name="Collins J."/>
            <person name="Raisen C."/>
            <person name="Dyer L."/>
            <person name="Leung K."/>
            <person name="Robertson L."/>
            <person name="Ambridge K."/>
            <person name="Leongamornlert D."/>
            <person name="McGuire S."/>
            <person name="Gilderthorp R."/>
            <person name="Griffiths C."/>
            <person name="Manthravadi D."/>
            <person name="Nichol S."/>
            <person name="Barker G."/>
            <person name="Whitehead S."/>
            <person name="Kay M."/>
            <person name="Brown J."/>
            <person name="Murnane C."/>
            <person name="Gray E."/>
            <person name="Humphries M."/>
            <person name="Sycamore N."/>
            <person name="Barker D."/>
            <person name="Saunders D."/>
            <person name="Wallis J."/>
            <person name="Babbage A."/>
            <person name="Hammond S."/>
            <person name="Mashreghi-Mohammadi M."/>
            <person name="Barr L."/>
            <person name="Martin S."/>
            <person name="Wray P."/>
            <person name="Ellington A."/>
            <person name="Matthews N."/>
            <person name="Ellwood M."/>
            <person name="Woodmansey R."/>
            <person name="Clark G."/>
            <person name="Cooper J."/>
            <person name="Cooper J."/>
            <person name="Tromans A."/>
            <person name="Grafham D."/>
            <person name="Skuce C."/>
            <person name="Pandian R."/>
            <person name="Andrews R."/>
            <person name="Harrison E."/>
            <person name="Kimberley A."/>
            <person name="Garnett J."/>
            <person name="Fosker N."/>
            <person name="Hall R."/>
            <person name="Garner P."/>
            <person name="Kelly D."/>
            <person name="Bird C."/>
            <person name="Palmer S."/>
            <person name="Gehring I."/>
            <person name="Berger A."/>
            <person name="Dooley C.M."/>
            <person name="Ersan-Urun Z."/>
            <person name="Eser C."/>
            <person name="Geiger H."/>
            <person name="Geisler M."/>
            <person name="Karotki L."/>
            <person name="Kirn A."/>
            <person name="Konantz J."/>
            <person name="Konantz M."/>
            <person name="Oberlander M."/>
            <person name="Rudolph-Geiger S."/>
            <person name="Teucke M."/>
            <person name="Lanz C."/>
            <person name="Raddatz G."/>
            <person name="Osoegawa K."/>
            <person name="Zhu B."/>
            <person name="Rapp A."/>
            <person name="Widaa S."/>
            <person name="Langford C."/>
            <person name="Yang F."/>
            <person name="Schuster S.C."/>
            <person name="Carter N.P."/>
            <person name="Harrow J."/>
            <person name="Ning Z."/>
            <person name="Herrero J."/>
            <person name="Searle S.M."/>
            <person name="Enright A."/>
            <person name="Geisler R."/>
            <person name="Plasterk R.H."/>
            <person name="Lee C."/>
            <person name="Westerfield M."/>
            <person name="de Jong P.J."/>
            <person name="Zon L.I."/>
            <person name="Postlethwait J.H."/>
            <person name="Nusslein-Volhard C."/>
            <person name="Hubbard T.J."/>
            <person name="Roest Crollius H."/>
            <person name="Rogers J."/>
            <person name="Stemple D.L."/>
        </authorList>
    </citation>
    <scope>NUCLEOTIDE SEQUENCE [LARGE SCALE GENOMIC DNA]</scope>
</reference>
<dbReference type="EMBL" id="AY954923">
    <property type="protein sequence ID" value="AAX55680.1"/>
    <property type="molecule type" value="mRNA"/>
</dbReference>
<dbReference type="AlphaFoldDB" id="Q58FS4"/>
<evidence type="ECO:0000259" key="11">
    <source>
        <dbReference type="PROSITE" id="PS51362"/>
    </source>
</evidence>
<dbReference type="GO" id="GO:0007178">
    <property type="term" value="P:cell surface receptor protein serine/threonine kinase signaling pathway"/>
    <property type="evidence" value="ECO:0000318"/>
    <property type="project" value="GO_Central"/>
</dbReference>
<reference evidence="14" key="4">
    <citation type="journal article" date="2007" name="Endocrinology">
        <title>Inhibition of premature oocyte maturation: a role for bone morphogenetic protein 15 in zebrafish ovarian follicles.</title>
        <authorList>
            <person name="Clelland E.S."/>
            <person name="Tan Q."/>
            <person name="Balofsky A."/>
            <person name="Lacivita R."/>
            <person name="Peng C."/>
        </authorList>
    </citation>
    <scope>NUCLEOTIDE SEQUENCE</scope>
</reference>
<dbReference type="CDD" id="cd19402">
    <property type="entry name" value="TGF_beta_GDF9B"/>
    <property type="match status" value="1"/>
</dbReference>
<accession>Q58FS4</accession>
<name>Q58FS4_DANRE</name>
<evidence type="ECO:0000256" key="1">
    <source>
        <dbReference type="ARBA" id="ARBA00004613"/>
    </source>
</evidence>
<dbReference type="GO" id="GO:0005615">
    <property type="term" value="C:extracellular space"/>
    <property type="evidence" value="ECO:0000318"/>
    <property type="project" value="GO_Central"/>
</dbReference>
<reference evidence="14" key="5">
    <citation type="journal article" date="2008" name="Mol. Cell. Endocrinol.">
        <title>Molecular characterisation of growth differentiation factor 9 (gdf9) and bone morphogenetic protein 15 (bmp15) and their patterns of gene expression during the ovarian reproductive cycle in the European sea bass.</title>
        <authorList>
            <person name="Halm S."/>
            <person name="Ibanez A.J."/>
            <person name="Tyler C.R."/>
            <person name="Prat F."/>
        </authorList>
    </citation>
    <scope>NUCLEOTIDE SEQUENCE</scope>
</reference>
<dbReference type="SMART" id="SM00204">
    <property type="entry name" value="TGFB"/>
    <property type="match status" value="1"/>
</dbReference>
<keyword evidence="5 8" id="KW-0339">Growth factor</keyword>
<reference evidence="14" key="12">
    <citation type="submission" date="2025-04" db="UniProtKB">
        <authorList>
            <consortium name="RefSeq"/>
        </authorList>
    </citation>
    <scope>IDENTIFICATION</scope>
</reference>
<dbReference type="PANTHER" id="PTHR11848">
    <property type="entry name" value="TGF-BETA FAMILY"/>
    <property type="match status" value="1"/>
</dbReference>
<dbReference type="PANTHER" id="PTHR11848:SF22">
    <property type="entry name" value="BONE MORPHOGENETIC PROTEIN 15"/>
    <property type="match status" value="1"/>
</dbReference>